<keyword evidence="2" id="KW-0238">DNA-binding</keyword>
<feature type="domain" description="Resolvase/invertase-type recombinase catalytic" evidence="6">
    <location>
        <begin position="46"/>
        <end position="153"/>
    </location>
</feature>
<dbReference type="InterPro" id="IPR050639">
    <property type="entry name" value="SSR_resolvase"/>
</dbReference>
<dbReference type="GO" id="GO:0000150">
    <property type="term" value="F:DNA strand exchange activity"/>
    <property type="evidence" value="ECO:0007669"/>
    <property type="project" value="InterPro"/>
</dbReference>
<dbReference type="SMART" id="SM00857">
    <property type="entry name" value="Resolvase"/>
    <property type="match status" value="1"/>
</dbReference>
<gene>
    <name evidence="7" type="ORF">pC6.5c_636</name>
</gene>
<evidence type="ECO:0000256" key="1">
    <source>
        <dbReference type="ARBA" id="ARBA00022908"/>
    </source>
</evidence>
<dbReference type="GO" id="GO:0015074">
    <property type="term" value="P:DNA integration"/>
    <property type="evidence" value="ECO:0007669"/>
    <property type="project" value="UniProtKB-KW"/>
</dbReference>
<organism evidence="7">
    <name type="scientific">Rhizobium rhizogenes</name>
    <name type="common">Agrobacterium rhizogenes</name>
    <dbReference type="NCBI Taxonomy" id="359"/>
    <lineage>
        <taxon>Bacteria</taxon>
        <taxon>Pseudomonadati</taxon>
        <taxon>Pseudomonadota</taxon>
        <taxon>Alphaproteobacteria</taxon>
        <taxon>Hyphomicrobiales</taxon>
        <taxon>Rhizobiaceae</taxon>
        <taxon>Rhizobium/Agrobacterium group</taxon>
        <taxon>Rhizobium</taxon>
    </lineage>
</organism>
<keyword evidence="1" id="KW-0229">DNA integration</keyword>
<sequence>MSFVRLETFTKEPLLTLSISVQTPQKAGREIDGESGKGQSPPLQQKLIGYVRVSTEDQLNDAQVNELRAAGCHRIHQEHGSGASRARPVLTKLLKDLSAGDVLVVVRLDRLARSVSHLFDVIEDLEKRGVHFRSLRGATRFLDSKSDDRLLLR</sequence>
<dbReference type="PANTHER" id="PTHR30461:SF2">
    <property type="entry name" value="SERINE RECOMBINASE PINE-RELATED"/>
    <property type="match status" value="1"/>
</dbReference>
<keyword evidence="7" id="KW-0614">Plasmid</keyword>
<dbReference type="AlphaFoldDB" id="A0A7S4ZUE5"/>
<evidence type="ECO:0000259" key="6">
    <source>
        <dbReference type="PROSITE" id="PS51736"/>
    </source>
</evidence>
<proteinExistence type="predicted"/>
<evidence type="ECO:0000256" key="4">
    <source>
        <dbReference type="PIRSR" id="PIRSR606118-50"/>
    </source>
</evidence>
<dbReference type="EMBL" id="MK318988">
    <property type="protein sequence ID" value="QCL10529.1"/>
    <property type="molecule type" value="Genomic_DNA"/>
</dbReference>
<geneLocation type="plasmid" evidence="7">
    <name>pC6.5c</name>
</geneLocation>
<name>A0A7S4ZUE5_RHIRH</name>
<dbReference type="CDD" id="cd03768">
    <property type="entry name" value="SR_ResInv"/>
    <property type="match status" value="1"/>
</dbReference>
<dbReference type="PROSITE" id="PS00397">
    <property type="entry name" value="RECOMBINASES_1"/>
    <property type="match status" value="1"/>
</dbReference>
<reference evidence="7" key="1">
    <citation type="submission" date="2018-12" db="EMBL/GenBank/DDBJ databases">
        <title>Three Rhizobium rhizogenes strains isolated from the same crown gall tumor carry diverse plasmids.</title>
        <authorList>
            <person name="Pulawska J."/>
            <person name="Kuzmanovic N."/>
        </authorList>
    </citation>
    <scope>NUCLEOTIDE SEQUENCE</scope>
    <source>
        <strain evidence="7">C6.5</strain>
        <plasmid evidence="7">pC6.5c</plasmid>
    </source>
</reference>
<dbReference type="Pfam" id="PF00239">
    <property type="entry name" value="Resolvase"/>
    <property type="match status" value="1"/>
</dbReference>
<dbReference type="InterPro" id="IPR036162">
    <property type="entry name" value="Resolvase-like_N_sf"/>
</dbReference>
<accession>A0A7S4ZUE5</accession>
<dbReference type="Gene3D" id="3.40.50.1390">
    <property type="entry name" value="Resolvase, N-terminal catalytic domain"/>
    <property type="match status" value="1"/>
</dbReference>
<protein>
    <submittedName>
        <fullName evidence="7">Resolvase, N terminal domain protein</fullName>
    </submittedName>
</protein>
<dbReference type="SUPFAM" id="SSF53041">
    <property type="entry name" value="Resolvase-like"/>
    <property type="match status" value="1"/>
</dbReference>
<dbReference type="PROSITE" id="PS00398">
    <property type="entry name" value="RECOMBINASES_2"/>
    <property type="match status" value="1"/>
</dbReference>
<evidence type="ECO:0000256" key="3">
    <source>
        <dbReference type="ARBA" id="ARBA00023172"/>
    </source>
</evidence>
<evidence type="ECO:0000313" key="7">
    <source>
        <dbReference type="EMBL" id="QCL10529.1"/>
    </source>
</evidence>
<dbReference type="PROSITE" id="PS51736">
    <property type="entry name" value="RECOMBINASES_3"/>
    <property type="match status" value="1"/>
</dbReference>
<evidence type="ECO:0000256" key="5">
    <source>
        <dbReference type="PROSITE-ProRule" id="PRU10137"/>
    </source>
</evidence>
<evidence type="ECO:0000256" key="2">
    <source>
        <dbReference type="ARBA" id="ARBA00023125"/>
    </source>
</evidence>
<dbReference type="InterPro" id="IPR006119">
    <property type="entry name" value="Resolv_N"/>
</dbReference>
<dbReference type="InterPro" id="IPR006118">
    <property type="entry name" value="Recombinase_CS"/>
</dbReference>
<dbReference type="PANTHER" id="PTHR30461">
    <property type="entry name" value="DNA-INVERTASE FROM LAMBDOID PROPHAGE"/>
    <property type="match status" value="1"/>
</dbReference>
<feature type="active site" description="O-(5'-phospho-DNA)-serine intermediate" evidence="4 5">
    <location>
        <position position="54"/>
    </location>
</feature>
<keyword evidence="3" id="KW-0233">DNA recombination</keyword>
<dbReference type="GO" id="GO:0003677">
    <property type="term" value="F:DNA binding"/>
    <property type="evidence" value="ECO:0007669"/>
    <property type="project" value="UniProtKB-KW"/>
</dbReference>